<dbReference type="CDD" id="cd00519">
    <property type="entry name" value="Lipase_3"/>
    <property type="match status" value="1"/>
</dbReference>
<evidence type="ECO:0000259" key="16">
    <source>
        <dbReference type="Pfam" id="PF01764"/>
    </source>
</evidence>
<evidence type="ECO:0000256" key="4">
    <source>
        <dbReference type="ARBA" id="ARBA00022553"/>
    </source>
</evidence>
<evidence type="ECO:0000313" key="17">
    <source>
        <dbReference type="EMBL" id="KAL3796024.1"/>
    </source>
</evidence>
<feature type="transmembrane region" description="Helical" evidence="15">
    <location>
        <begin position="850"/>
        <end position="869"/>
    </location>
</feature>
<dbReference type="GO" id="GO:0046872">
    <property type="term" value="F:metal ion binding"/>
    <property type="evidence" value="ECO:0007669"/>
    <property type="project" value="UniProtKB-KW"/>
</dbReference>
<keyword evidence="12 15" id="KW-0472">Membrane</keyword>
<organism evidence="17 18">
    <name type="scientific">Cyclotella cryptica</name>
    <dbReference type="NCBI Taxonomy" id="29204"/>
    <lineage>
        <taxon>Eukaryota</taxon>
        <taxon>Sar</taxon>
        <taxon>Stramenopiles</taxon>
        <taxon>Ochrophyta</taxon>
        <taxon>Bacillariophyta</taxon>
        <taxon>Coscinodiscophyceae</taxon>
        <taxon>Thalassiosirophycidae</taxon>
        <taxon>Stephanodiscales</taxon>
        <taxon>Stephanodiscaceae</taxon>
        <taxon>Cyclotella</taxon>
    </lineage>
</organism>
<evidence type="ECO:0000256" key="10">
    <source>
        <dbReference type="ARBA" id="ARBA00022989"/>
    </source>
</evidence>
<dbReference type="Proteomes" id="UP001516023">
    <property type="component" value="Unassembled WGS sequence"/>
</dbReference>
<keyword evidence="9" id="KW-0442">Lipid degradation</keyword>
<comment type="catalytic activity">
    <reaction evidence="13">
        <text>a 1,2-diacyl-sn-glycerol + H2O = a 2-acylglycerol + a fatty acid + H(+)</text>
        <dbReference type="Rhea" id="RHEA:33275"/>
        <dbReference type="ChEBI" id="CHEBI:15377"/>
        <dbReference type="ChEBI" id="CHEBI:15378"/>
        <dbReference type="ChEBI" id="CHEBI:17389"/>
        <dbReference type="ChEBI" id="CHEBI:17815"/>
        <dbReference type="ChEBI" id="CHEBI:28868"/>
        <dbReference type="EC" id="3.1.1.116"/>
    </reaction>
    <physiologicalReaction direction="left-to-right" evidence="13">
        <dbReference type="Rhea" id="RHEA:33276"/>
    </physiologicalReaction>
</comment>
<evidence type="ECO:0000256" key="12">
    <source>
        <dbReference type="ARBA" id="ARBA00023136"/>
    </source>
</evidence>
<feature type="transmembrane region" description="Helical" evidence="15">
    <location>
        <begin position="140"/>
        <end position="160"/>
    </location>
</feature>
<keyword evidence="8" id="KW-0106">Calcium</keyword>
<dbReference type="SUPFAM" id="SSF53474">
    <property type="entry name" value="alpha/beta-Hydrolases"/>
    <property type="match status" value="1"/>
</dbReference>
<evidence type="ECO:0000256" key="1">
    <source>
        <dbReference type="ARBA" id="ARBA00001913"/>
    </source>
</evidence>
<dbReference type="EMBL" id="JABMIG020000066">
    <property type="protein sequence ID" value="KAL3796024.1"/>
    <property type="molecule type" value="Genomic_DNA"/>
</dbReference>
<reference evidence="17 18" key="1">
    <citation type="journal article" date="2020" name="G3 (Bethesda)">
        <title>Improved Reference Genome for Cyclotella cryptica CCMP332, a Model for Cell Wall Morphogenesis, Salinity Adaptation, and Lipid Production in Diatoms (Bacillariophyta).</title>
        <authorList>
            <person name="Roberts W.R."/>
            <person name="Downey K.M."/>
            <person name="Ruck E.C."/>
            <person name="Traller J.C."/>
            <person name="Alverson A.J."/>
        </authorList>
    </citation>
    <scope>NUCLEOTIDE SEQUENCE [LARGE SCALE GENOMIC DNA]</scope>
    <source>
        <strain evidence="17 18">CCMP332</strain>
    </source>
</reference>
<comment type="subcellular location">
    <subcellularLocation>
        <location evidence="2">Cell membrane</location>
        <topology evidence="2">Multi-pass membrane protein</topology>
    </subcellularLocation>
</comment>
<keyword evidence="10 15" id="KW-1133">Transmembrane helix</keyword>
<feature type="transmembrane region" description="Helical" evidence="15">
    <location>
        <begin position="20"/>
        <end position="43"/>
    </location>
</feature>
<dbReference type="AlphaFoldDB" id="A0ABD3Q7R2"/>
<keyword evidence="18" id="KW-1185">Reference proteome</keyword>
<dbReference type="GO" id="GO:0005886">
    <property type="term" value="C:plasma membrane"/>
    <property type="evidence" value="ECO:0007669"/>
    <property type="project" value="UniProtKB-SubCell"/>
</dbReference>
<evidence type="ECO:0000256" key="11">
    <source>
        <dbReference type="ARBA" id="ARBA00023098"/>
    </source>
</evidence>
<evidence type="ECO:0000256" key="6">
    <source>
        <dbReference type="ARBA" id="ARBA00022723"/>
    </source>
</evidence>
<feature type="transmembrane region" description="Helical" evidence="15">
    <location>
        <begin position="927"/>
        <end position="948"/>
    </location>
</feature>
<dbReference type="GO" id="GO:0016787">
    <property type="term" value="F:hydrolase activity"/>
    <property type="evidence" value="ECO:0007669"/>
    <property type="project" value="UniProtKB-KW"/>
</dbReference>
<proteinExistence type="predicted"/>
<dbReference type="EC" id="3.1.1.116" evidence="14"/>
<keyword evidence="4" id="KW-0597">Phosphoprotein</keyword>
<feature type="transmembrane region" description="Helical" evidence="15">
    <location>
        <begin position="757"/>
        <end position="774"/>
    </location>
</feature>
<feature type="transmembrane region" description="Helical" evidence="15">
    <location>
        <begin position="98"/>
        <end position="120"/>
    </location>
</feature>
<dbReference type="Gene3D" id="1.20.140.150">
    <property type="match status" value="1"/>
</dbReference>
<evidence type="ECO:0000256" key="2">
    <source>
        <dbReference type="ARBA" id="ARBA00004651"/>
    </source>
</evidence>
<dbReference type="InterPro" id="IPR052214">
    <property type="entry name" value="DAG_Lipase-Related"/>
</dbReference>
<evidence type="ECO:0000256" key="9">
    <source>
        <dbReference type="ARBA" id="ARBA00022963"/>
    </source>
</evidence>
<gene>
    <name evidence="17" type="ORF">HJC23_013081</name>
</gene>
<comment type="cofactor">
    <cofactor evidence="1">
        <name>Ca(2+)</name>
        <dbReference type="ChEBI" id="CHEBI:29108"/>
    </cofactor>
</comment>
<evidence type="ECO:0000256" key="8">
    <source>
        <dbReference type="ARBA" id="ARBA00022837"/>
    </source>
</evidence>
<keyword evidence="6" id="KW-0479">Metal-binding</keyword>
<dbReference type="GO" id="GO:0016042">
    <property type="term" value="P:lipid catabolic process"/>
    <property type="evidence" value="ECO:0007669"/>
    <property type="project" value="UniProtKB-KW"/>
</dbReference>
<evidence type="ECO:0000256" key="14">
    <source>
        <dbReference type="ARBA" id="ARBA00026104"/>
    </source>
</evidence>
<feature type="domain" description="Fungal lipase-type" evidence="16">
    <location>
        <begin position="469"/>
        <end position="583"/>
    </location>
</feature>
<comment type="caution">
    <text evidence="17">The sequence shown here is derived from an EMBL/GenBank/DDBJ whole genome shotgun (WGS) entry which is preliminary data.</text>
</comment>
<dbReference type="Pfam" id="PF01764">
    <property type="entry name" value="Lipase_3"/>
    <property type="match status" value="1"/>
</dbReference>
<evidence type="ECO:0000313" key="18">
    <source>
        <dbReference type="Proteomes" id="UP001516023"/>
    </source>
</evidence>
<feature type="transmembrane region" description="Helical" evidence="15">
    <location>
        <begin position="541"/>
        <end position="563"/>
    </location>
</feature>
<dbReference type="PANTHER" id="PTHR45792:SF8">
    <property type="entry name" value="DIACYLGLYCEROL LIPASE-ALPHA"/>
    <property type="match status" value="1"/>
</dbReference>
<sequence length="951" mass="107471">MPALKVFKNFSTRPFAGDDLHIICLVLGTYRVLQCLCLIPIIIETLVEKIRGGNLRINGYPRWCPQFSLGESKAFLVGTVGEKEIDDLVITVDRFGMLFTVVASIFVFVDFTWIMCVWSAASIGTPTQPMGRDEYLKPLIIFKMFAVNVFPLLLIALGIAKVVEGRQNNYGCGDEEPKFYPDDRPIYGLFCVLLFTFALELLVFPAILTNKIVHLIRSSKLVRKTYSTRAKGERLEQCLGMIFKCIALCSKGQGGHDLKNKGEWRDFASNLMEFANNDAKVDVVLSDMYVGGKLLARVQAERRFLAIQKLKTTSNQQQDESLDDDESTGDFVDHSTDRRQLLKTKKSKNKRILTLQPQVDGDYVVSEKNVLSSKSAEDVEILTASAHFSQYALYIYFDIFDAALHDFDLPEGCQTFVRDCNDLLNHHNDSFRLTRMGCEHAHLCYANFSNGIAATPYAILVDEMKETVVITVRGTNSLEDWVIDLQYVPLPLDECGSVCGFDGEGHYCHKGVLTRAKWMYNDMKENRVLKMLYSNDSRYNAYNLVVVGHSLGGGCATVLSLMLRPNFPNLKCFAFEPPGCIFDEKMAGKDEFFDVLARIRVPKIQAFRDIRSPILNDSNLAQRNSKVLCRRHEIERDTTFYEQVRKFRTERAAKNQTGDVSVKLYIPGRIIHLVDTSGDETTYIPYWASRYEFNQVVLSNTMLSDHSMLCLPDILHKLDLDNIHEVNTFHKSESNEEENEDPHFLKFMLCSFPNGRLPSLLVVSSLMACVFSLLSNSVCKYFKRESTLHYPNSTVVPGFNLSAGLYSYTLKQCKDNNCYEDNPRDLEDSKYCQPYPLAIVPDAYWKSARVFGAISLILGLFGLAFVSLATCTKMKKSRWKAACMIFLVGTLCQGLQFLLVQSNLCNKMPILGREDVAKAECSLAKGAFLSIAAMLLLFLNAIGCVCMFKIK</sequence>
<keyword evidence="7" id="KW-0378">Hydrolase</keyword>
<name>A0ABD3Q7R2_9STRA</name>
<dbReference type="InterPro" id="IPR002921">
    <property type="entry name" value="Fungal_lipase-type"/>
</dbReference>
<dbReference type="PANTHER" id="PTHR45792">
    <property type="entry name" value="DIACYLGLYCEROL LIPASE HOMOLOG-RELATED"/>
    <property type="match status" value="1"/>
</dbReference>
<evidence type="ECO:0000256" key="3">
    <source>
        <dbReference type="ARBA" id="ARBA00022475"/>
    </source>
</evidence>
<feature type="transmembrane region" description="Helical" evidence="15">
    <location>
        <begin position="186"/>
        <end position="208"/>
    </location>
</feature>
<evidence type="ECO:0000256" key="15">
    <source>
        <dbReference type="SAM" id="Phobius"/>
    </source>
</evidence>
<protein>
    <recommendedName>
        <fullName evidence="14">sn-1-specific diacylglycerol lipase</fullName>
        <ecNumber evidence="14">3.1.1.116</ecNumber>
    </recommendedName>
</protein>
<dbReference type="InterPro" id="IPR029058">
    <property type="entry name" value="AB_hydrolase_fold"/>
</dbReference>
<feature type="transmembrane region" description="Helical" evidence="15">
    <location>
        <begin position="881"/>
        <end position="899"/>
    </location>
</feature>
<dbReference type="Gene3D" id="3.40.50.1820">
    <property type="entry name" value="alpha/beta hydrolase"/>
    <property type="match status" value="1"/>
</dbReference>
<evidence type="ECO:0000256" key="13">
    <source>
        <dbReference type="ARBA" id="ARBA00024531"/>
    </source>
</evidence>
<keyword evidence="11" id="KW-0443">Lipid metabolism</keyword>
<accession>A0ABD3Q7R2</accession>
<keyword evidence="3" id="KW-1003">Cell membrane</keyword>
<evidence type="ECO:0000256" key="7">
    <source>
        <dbReference type="ARBA" id="ARBA00022801"/>
    </source>
</evidence>
<evidence type="ECO:0000256" key="5">
    <source>
        <dbReference type="ARBA" id="ARBA00022692"/>
    </source>
</evidence>
<keyword evidence="5 15" id="KW-0812">Transmembrane</keyword>